<protein>
    <submittedName>
        <fullName evidence="2">Uncharacterized protein</fullName>
    </submittedName>
</protein>
<feature type="coiled-coil region" evidence="1">
    <location>
        <begin position="32"/>
        <end position="59"/>
    </location>
</feature>
<dbReference type="EMBL" id="BKCJ011769943">
    <property type="protein sequence ID" value="GFD51417.1"/>
    <property type="molecule type" value="Genomic_DNA"/>
</dbReference>
<comment type="caution">
    <text evidence="2">The sequence shown here is derived from an EMBL/GenBank/DDBJ whole genome shotgun (WGS) entry which is preliminary data.</text>
</comment>
<evidence type="ECO:0000313" key="2">
    <source>
        <dbReference type="EMBL" id="GFD51417.1"/>
    </source>
</evidence>
<evidence type="ECO:0000256" key="1">
    <source>
        <dbReference type="SAM" id="Coils"/>
    </source>
</evidence>
<dbReference type="AlphaFoldDB" id="A0A699WVD8"/>
<name>A0A699WVD8_TANCI</name>
<gene>
    <name evidence="2" type="ORF">Tci_923386</name>
</gene>
<reference evidence="2" key="1">
    <citation type="journal article" date="2019" name="Sci. Rep.">
        <title>Draft genome of Tanacetum cinerariifolium, the natural source of mosquito coil.</title>
        <authorList>
            <person name="Yamashiro T."/>
            <person name="Shiraishi A."/>
            <person name="Satake H."/>
            <person name="Nakayama K."/>
        </authorList>
    </citation>
    <scope>NUCLEOTIDE SEQUENCE</scope>
</reference>
<accession>A0A699WVD8</accession>
<proteinExistence type="predicted"/>
<keyword evidence="1" id="KW-0175">Coiled coil</keyword>
<organism evidence="2">
    <name type="scientific">Tanacetum cinerariifolium</name>
    <name type="common">Dalmatian daisy</name>
    <name type="synonym">Chrysanthemum cinerariifolium</name>
    <dbReference type="NCBI Taxonomy" id="118510"/>
    <lineage>
        <taxon>Eukaryota</taxon>
        <taxon>Viridiplantae</taxon>
        <taxon>Streptophyta</taxon>
        <taxon>Embryophyta</taxon>
        <taxon>Tracheophyta</taxon>
        <taxon>Spermatophyta</taxon>
        <taxon>Magnoliopsida</taxon>
        <taxon>eudicotyledons</taxon>
        <taxon>Gunneridae</taxon>
        <taxon>Pentapetalae</taxon>
        <taxon>asterids</taxon>
        <taxon>campanulids</taxon>
        <taxon>Asterales</taxon>
        <taxon>Asteraceae</taxon>
        <taxon>Asteroideae</taxon>
        <taxon>Anthemideae</taxon>
        <taxon>Anthemidinae</taxon>
        <taxon>Tanacetum</taxon>
    </lineage>
</organism>
<sequence length="89" mass="10277">MLFNNTLKWIESFVPMDTELVKGSEKVAKGCSKRATYKLEQEDAKRQRIEEENESVELKRWLEIIPDDNDDVTIEATPISSKSLAIVNY</sequence>
<feature type="non-terminal residue" evidence="2">
    <location>
        <position position="89"/>
    </location>
</feature>